<evidence type="ECO:0000313" key="2">
    <source>
        <dbReference type="EMBL" id="UOR12621.1"/>
    </source>
</evidence>
<dbReference type="Proteomes" id="UP000830326">
    <property type="component" value="Chromosome"/>
</dbReference>
<accession>A0ABY4HCT5</accession>
<name>A0ABY4HCT5_9BACI</name>
<keyword evidence="3" id="KW-1185">Reference proteome</keyword>
<organism evidence="2 3">
    <name type="scientific">Halobacillus amylolyticus</name>
    <dbReference type="NCBI Taxonomy" id="2932259"/>
    <lineage>
        <taxon>Bacteria</taxon>
        <taxon>Bacillati</taxon>
        <taxon>Bacillota</taxon>
        <taxon>Bacilli</taxon>
        <taxon>Bacillales</taxon>
        <taxon>Bacillaceae</taxon>
        <taxon>Halobacillus</taxon>
    </lineage>
</organism>
<evidence type="ECO:0000256" key="1">
    <source>
        <dbReference type="SAM" id="Phobius"/>
    </source>
</evidence>
<dbReference type="EMBL" id="CP095075">
    <property type="protein sequence ID" value="UOR12621.1"/>
    <property type="molecule type" value="Genomic_DNA"/>
</dbReference>
<feature type="transmembrane region" description="Helical" evidence="1">
    <location>
        <begin position="12"/>
        <end position="30"/>
    </location>
</feature>
<proteinExistence type="predicted"/>
<keyword evidence="1" id="KW-0812">Transmembrane</keyword>
<keyword evidence="1" id="KW-0472">Membrane</keyword>
<protein>
    <submittedName>
        <fullName evidence="2">Uncharacterized protein</fullName>
    </submittedName>
</protein>
<keyword evidence="1" id="KW-1133">Transmembrane helix</keyword>
<dbReference type="RefSeq" id="WP_245033503.1">
    <property type="nucleotide sequence ID" value="NZ_CP095075.1"/>
</dbReference>
<feature type="transmembrane region" description="Helical" evidence="1">
    <location>
        <begin position="36"/>
        <end position="56"/>
    </location>
</feature>
<reference evidence="2" key="1">
    <citation type="submission" date="2022-04" db="EMBL/GenBank/DDBJ databases">
        <title>Halobacillus sp. isolated from saltern.</title>
        <authorList>
            <person name="Won M."/>
            <person name="Lee C.-M."/>
            <person name="Woen H.-Y."/>
            <person name="Kwon S.-W."/>
        </authorList>
    </citation>
    <scope>NUCLEOTIDE SEQUENCE</scope>
    <source>
        <strain evidence="2">SSHM10-5</strain>
    </source>
</reference>
<gene>
    <name evidence="2" type="ORF">MUO15_03620</name>
</gene>
<evidence type="ECO:0000313" key="3">
    <source>
        <dbReference type="Proteomes" id="UP000830326"/>
    </source>
</evidence>
<sequence>MSVWWREVLSQLTSIIVQMALMVAITEILTSDSFTWWKFMLLIGMSVLLIRGPFVLRHMWYGTGSSRGLINGGKMATRFAMAKGLTR</sequence>